<keyword evidence="1" id="KW-0812">Transmembrane</keyword>
<feature type="transmembrane region" description="Helical" evidence="1">
    <location>
        <begin position="12"/>
        <end position="32"/>
    </location>
</feature>
<evidence type="ECO:0000313" key="2">
    <source>
        <dbReference type="EMBL" id="OEH46542.1"/>
    </source>
</evidence>
<keyword evidence="3" id="KW-1185">Reference proteome</keyword>
<comment type="caution">
    <text evidence="2">The sequence shown here is derived from an EMBL/GenBank/DDBJ whole genome shotgun (WGS) entry which is preliminary data.</text>
</comment>
<accession>A0A1E5JPT3</accession>
<protein>
    <submittedName>
        <fullName evidence="2">Uncharacterized protein</fullName>
    </submittedName>
</protein>
<dbReference type="EMBL" id="LSOG01000066">
    <property type="protein sequence ID" value="OEH46542.1"/>
    <property type="molecule type" value="Genomic_DNA"/>
</dbReference>
<dbReference type="Proteomes" id="UP000095229">
    <property type="component" value="Unassembled WGS sequence"/>
</dbReference>
<sequence>MEQYAFFKRQAIKSAVTIAFGVAAMTAFYAAYTTIFAEQQNQPPGFEF</sequence>
<dbReference type="RefSeq" id="WP_156416183.1">
    <property type="nucleotide sequence ID" value="NZ_CAAAIE010000004.1"/>
</dbReference>
<reference evidence="2 3" key="1">
    <citation type="submission" date="2016-02" db="EMBL/GenBank/DDBJ databases">
        <title>Secondary metabolites in Legionella.</title>
        <authorList>
            <person name="Tobias N.J."/>
            <person name="Bode H.B."/>
        </authorList>
    </citation>
    <scope>NUCLEOTIDE SEQUENCE [LARGE SCALE GENOMIC DNA]</scope>
    <source>
        <strain evidence="2 3">DSM 19216</strain>
    </source>
</reference>
<keyword evidence="1" id="KW-1133">Transmembrane helix</keyword>
<organism evidence="2 3">
    <name type="scientific">Legionella parisiensis</name>
    <dbReference type="NCBI Taxonomy" id="45071"/>
    <lineage>
        <taxon>Bacteria</taxon>
        <taxon>Pseudomonadati</taxon>
        <taxon>Pseudomonadota</taxon>
        <taxon>Gammaproteobacteria</taxon>
        <taxon>Legionellales</taxon>
        <taxon>Legionellaceae</taxon>
        <taxon>Legionella</taxon>
    </lineage>
</organism>
<keyword evidence="1" id="KW-0472">Membrane</keyword>
<dbReference type="AlphaFoldDB" id="A0A1E5JPT3"/>
<proteinExistence type="predicted"/>
<evidence type="ECO:0000256" key="1">
    <source>
        <dbReference type="SAM" id="Phobius"/>
    </source>
</evidence>
<gene>
    <name evidence="2" type="ORF">lpari_02483</name>
</gene>
<evidence type="ECO:0000313" key="3">
    <source>
        <dbReference type="Proteomes" id="UP000095229"/>
    </source>
</evidence>
<name>A0A1E5JPT3_9GAMM</name>